<gene>
    <name evidence="3" type="ORF">SAMN02745226_00183</name>
</gene>
<feature type="transmembrane region" description="Helical" evidence="2">
    <location>
        <begin position="89"/>
        <end position="110"/>
    </location>
</feature>
<evidence type="ECO:0000256" key="1">
    <source>
        <dbReference type="SAM" id="Coils"/>
    </source>
</evidence>
<name>A0A1M7RUD7_FERGO</name>
<reference evidence="4" key="1">
    <citation type="submission" date="2016-12" db="EMBL/GenBank/DDBJ databases">
        <authorList>
            <person name="Varghese N."/>
            <person name="Submissions S."/>
        </authorList>
    </citation>
    <scope>NUCLEOTIDE SEQUENCE [LARGE SCALE GENOMIC DNA]</scope>
    <source>
        <strain evidence="4">DSM 13020</strain>
    </source>
</reference>
<dbReference type="RefSeq" id="WP_072757355.1">
    <property type="nucleotide sequence ID" value="NZ_FRDJ01000001.1"/>
</dbReference>
<evidence type="ECO:0000256" key="2">
    <source>
        <dbReference type="SAM" id="Phobius"/>
    </source>
</evidence>
<organism evidence="3 4">
    <name type="scientific">Fervidobacterium gondwanense DSM 13020</name>
    <dbReference type="NCBI Taxonomy" id="1121883"/>
    <lineage>
        <taxon>Bacteria</taxon>
        <taxon>Thermotogati</taxon>
        <taxon>Thermotogota</taxon>
        <taxon>Thermotogae</taxon>
        <taxon>Thermotogales</taxon>
        <taxon>Fervidobacteriaceae</taxon>
        <taxon>Fervidobacterium</taxon>
    </lineage>
</organism>
<dbReference type="Proteomes" id="UP000184207">
    <property type="component" value="Unassembled WGS sequence"/>
</dbReference>
<keyword evidence="2" id="KW-0472">Membrane</keyword>
<keyword evidence="1" id="KW-0175">Coiled coil</keyword>
<dbReference type="OrthoDB" id="48479at2"/>
<keyword evidence="2" id="KW-1133">Transmembrane helix</keyword>
<protein>
    <submittedName>
        <fullName evidence="3">Uncharacterized protein</fullName>
    </submittedName>
</protein>
<evidence type="ECO:0000313" key="3">
    <source>
        <dbReference type="EMBL" id="SHN49937.1"/>
    </source>
</evidence>
<proteinExistence type="predicted"/>
<evidence type="ECO:0000313" key="4">
    <source>
        <dbReference type="Proteomes" id="UP000184207"/>
    </source>
</evidence>
<accession>A0A1M7RUD7</accession>
<keyword evidence="4" id="KW-1185">Reference proteome</keyword>
<dbReference type="SUPFAM" id="SSF58100">
    <property type="entry name" value="Bacterial hemolysins"/>
    <property type="match status" value="1"/>
</dbReference>
<dbReference type="AlphaFoldDB" id="A0A1M7RUD7"/>
<dbReference type="STRING" id="1121883.SAMN02745226_00183"/>
<dbReference type="EMBL" id="FRDJ01000001">
    <property type="protein sequence ID" value="SHN49937.1"/>
    <property type="molecule type" value="Genomic_DNA"/>
</dbReference>
<feature type="transmembrane region" description="Helical" evidence="2">
    <location>
        <begin position="51"/>
        <end position="69"/>
    </location>
</feature>
<keyword evidence="2" id="KW-0812">Transmembrane</keyword>
<sequence>MEREEIEKKLLESIGKFEEHIERYEKEIEQLNNKLERFESELDDTWNTFRTIFLTLVIMFVIAAITWFFPFQARAYGYLSTDDVQRKLVALSVEVLLFGILILLMLGSALSRRFRR</sequence>
<feature type="coiled-coil region" evidence="1">
    <location>
        <begin position="7"/>
        <end position="48"/>
    </location>
</feature>